<dbReference type="SMART" id="SM00248">
    <property type="entry name" value="ANK"/>
    <property type="match status" value="3"/>
</dbReference>
<keyword evidence="5" id="KW-1185">Reference proteome</keyword>
<feature type="coiled-coil region" evidence="4">
    <location>
        <begin position="312"/>
        <end position="353"/>
    </location>
</feature>
<gene>
    <name evidence="6" type="primary">LOC110987802</name>
</gene>
<dbReference type="InterPro" id="IPR050663">
    <property type="entry name" value="Ankyrin-SOCS_Box"/>
</dbReference>
<dbReference type="GO" id="GO:0045944">
    <property type="term" value="P:positive regulation of transcription by RNA polymerase II"/>
    <property type="evidence" value="ECO:0007669"/>
    <property type="project" value="TreeGrafter"/>
</dbReference>
<keyword evidence="2 3" id="KW-0040">ANK repeat</keyword>
<evidence type="ECO:0000313" key="5">
    <source>
        <dbReference type="Proteomes" id="UP000694845"/>
    </source>
</evidence>
<feature type="repeat" description="ANK" evidence="3">
    <location>
        <begin position="38"/>
        <end position="70"/>
    </location>
</feature>
<evidence type="ECO:0000256" key="4">
    <source>
        <dbReference type="SAM" id="Coils"/>
    </source>
</evidence>
<dbReference type="InterPro" id="IPR002110">
    <property type="entry name" value="Ankyrin_rpt"/>
</dbReference>
<dbReference type="GeneID" id="110987802"/>
<reference evidence="6" key="1">
    <citation type="submission" date="2025-08" db="UniProtKB">
        <authorList>
            <consortium name="RefSeq"/>
        </authorList>
    </citation>
    <scope>IDENTIFICATION</scope>
</reference>
<organism evidence="5 6">
    <name type="scientific">Acanthaster planci</name>
    <name type="common">Crown-of-thorns starfish</name>
    <dbReference type="NCBI Taxonomy" id="133434"/>
    <lineage>
        <taxon>Eukaryota</taxon>
        <taxon>Metazoa</taxon>
        <taxon>Echinodermata</taxon>
        <taxon>Eleutherozoa</taxon>
        <taxon>Asterozoa</taxon>
        <taxon>Asteroidea</taxon>
        <taxon>Valvatacea</taxon>
        <taxon>Valvatida</taxon>
        <taxon>Acanthasteridae</taxon>
        <taxon>Acanthaster</taxon>
    </lineage>
</organism>
<sequence>MMSLVDLGKKLLEASRQGLEDEVKILMANGAPFTTDWLGTSPLHLAAHAGHVPTAEVLLKAGVSRDARTKVDRTPLHLACQEGHKEIVQLLIEHGADVNAKDMFDKTPVDIAADHQNEEVIAILEMAQGMGSEVTIEEAPCVYITTDGDPSVTISPTPAATALQSFVTAAARAKSKASCKVVTKVPTTASSTSVLATLAALAEASTPLNKLSAHSNRSNSLYGTSGESLQMYTLTEAGKLAMQWKKFSNEDENRKQDIDSSESTQKVITIVQTTEQEPEITSNSSSCDSTPVTLAFVGEDLNELKTANTTVDNSLHQQLQEAQKQAEIYKQQLAAKEREAEDYRKRLQEISGSKDLQNK</sequence>
<evidence type="ECO:0000313" key="6">
    <source>
        <dbReference type="RefSeq" id="XP_022106583.1"/>
    </source>
</evidence>
<name>A0A8B7ZLU2_ACAPL</name>
<evidence type="ECO:0000256" key="1">
    <source>
        <dbReference type="ARBA" id="ARBA00022737"/>
    </source>
</evidence>
<evidence type="ECO:0000256" key="2">
    <source>
        <dbReference type="ARBA" id="ARBA00023043"/>
    </source>
</evidence>
<dbReference type="PANTHER" id="PTHR24193">
    <property type="entry name" value="ANKYRIN REPEAT PROTEIN"/>
    <property type="match status" value="1"/>
</dbReference>
<accession>A0A8B7ZLU2</accession>
<dbReference type="GO" id="GO:0005634">
    <property type="term" value="C:nucleus"/>
    <property type="evidence" value="ECO:0007669"/>
    <property type="project" value="TreeGrafter"/>
</dbReference>
<dbReference type="PANTHER" id="PTHR24193:SF128">
    <property type="entry name" value="GA-BINDING PROTEIN SUBUNIT BETA-1"/>
    <property type="match status" value="1"/>
</dbReference>
<dbReference type="GO" id="GO:0000976">
    <property type="term" value="F:transcription cis-regulatory region binding"/>
    <property type="evidence" value="ECO:0007669"/>
    <property type="project" value="TreeGrafter"/>
</dbReference>
<dbReference type="OrthoDB" id="341259at2759"/>
<dbReference type="RefSeq" id="XP_022106583.1">
    <property type="nucleotide sequence ID" value="XM_022250891.1"/>
</dbReference>
<dbReference type="SUPFAM" id="SSF48403">
    <property type="entry name" value="Ankyrin repeat"/>
    <property type="match status" value="1"/>
</dbReference>
<dbReference type="PROSITE" id="PS50297">
    <property type="entry name" value="ANK_REP_REGION"/>
    <property type="match status" value="2"/>
</dbReference>
<protein>
    <submittedName>
        <fullName evidence="6">GA-binding protein subunit beta-2-like isoform X3</fullName>
    </submittedName>
</protein>
<dbReference type="Gene3D" id="1.25.40.20">
    <property type="entry name" value="Ankyrin repeat-containing domain"/>
    <property type="match status" value="1"/>
</dbReference>
<proteinExistence type="predicted"/>
<keyword evidence="4" id="KW-0175">Coiled coil</keyword>
<feature type="repeat" description="ANK" evidence="3">
    <location>
        <begin position="71"/>
        <end position="103"/>
    </location>
</feature>
<dbReference type="PRINTS" id="PR01415">
    <property type="entry name" value="ANKYRIN"/>
</dbReference>
<keyword evidence="1" id="KW-0677">Repeat</keyword>
<dbReference type="Pfam" id="PF12796">
    <property type="entry name" value="Ank_2"/>
    <property type="match status" value="1"/>
</dbReference>
<dbReference type="AlphaFoldDB" id="A0A8B7ZLU2"/>
<dbReference type="PROSITE" id="PS50088">
    <property type="entry name" value="ANK_REPEAT"/>
    <property type="match status" value="2"/>
</dbReference>
<evidence type="ECO:0000256" key="3">
    <source>
        <dbReference type="PROSITE-ProRule" id="PRU00023"/>
    </source>
</evidence>
<dbReference type="InterPro" id="IPR036770">
    <property type="entry name" value="Ankyrin_rpt-contain_sf"/>
</dbReference>
<dbReference type="Proteomes" id="UP000694845">
    <property type="component" value="Unplaced"/>
</dbReference>